<dbReference type="Proteomes" id="UP000073492">
    <property type="component" value="Unassembled WGS sequence"/>
</dbReference>
<dbReference type="SUPFAM" id="SSF51430">
    <property type="entry name" value="NAD(P)-linked oxidoreductase"/>
    <property type="match status" value="1"/>
</dbReference>
<evidence type="ECO:0000259" key="2">
    <source>
        <dbReference type="Pfam" id="PF00248"/>
    </source>
</evidence>
<comment type="caution">
    <text evidence="3">The sequence shown here is derived from an EMBL/GenBank/DDBJ whole genome shotgun (WGS) entry which is preliminary data.</text>
</comment>
<keyword evidence="4" id="KW-1185">Reference proteome</keyword>
<evidence type="ECO:0000313" key="3">
    <source>
        <dbReference type="EMBL" id="KXT16838.1"/>
    </source>
</evidence>
<protein>
    <recommendedName>
        <fullName evidence="2">NADP-dependent oxidoreductase domain-containing protein</fullName>
    </recommendedName>
</protein>
<feature type="domain" description="NADP-dependent oxidoreductase" evidence="2">
    <location>
        <begin position="33"/>
        <end position="331"/>
    </location>
</feature>
<dbReference type="AlphaFoldDB" id="A0A139IPW2"/>
<dbReference type="PANTHER" id="PTHR43625">
    <property type="entry name" value="AFLATOXIN B1 ALDEHYDE REDUCTASE"/>
    <property type="match status" value="1"/>
</dbReference>
<dbReference type="OrthoDB" id="1918at2759"/>
<dbReference type="Gene3D" id="3.20.20.100">
    <property type="entry name" value="NADP-dependent oxidoreductase domain"/>
    <property type="match status" value="1"/>
</dbReference>
<dbReference type="GO" id="GO:0016491">
    <property type="term" value="F:oxidoreductase activity"/>
    <property type="evidence" value="ECO:0007669"/>
    <property type="project" value="UniProtKB-KW"/>
</dbReference>
<dbReference type="GO" id="GO:0005737">
    <property type="term" value="C:cytoplasm"/>
    <property type="evidence" value="ECO:0007669"/>
    <property type="project" value="TreeGrafter"/>
</dbReference>
<dbReference type="CDD" id="cd19077">
    <property type="entry name" value="AKR_AKR8A1-2"/>
    <property type="match status" value="1"/>
</dbReference>
<name>A0A139IPW2_9PEZI</name>
<dbReference type="InterPro" id="IPR036812">
    <property type="entry name" value="NAD(P)_OxRdtase_dom_sf"/>
</dbReference>
<evidence type="ECO:0000313" key="4">
    <source>
        <dbReference type="Proteomes" id="UP000073492"/>
    </source>
</evidence>
<evidence type="ECO:0000256" key="1">
    <source>
        <dbReference type="ARBA" id="ARBA00023002"/>
    </source>
</evidence>
<keyword evidence="1" id="KW-0560">Oxidoreductase</keyword>
<dbReference type="PANTHER" id="PTHR43625:SF78">
    <property type="entry name" value="PYRIDOXAL REDUCTASE-RELATED"/>
    <property type="match status" value="1"/>
</dbReference>
<gene>
    <name evidence="3" type="ORF">AC579_6819</name>
</gene>
<proteinExistence type="predicted"/>
<dbReference type="Pfam" id="PF00248">
    <property type="entry name" value="Aldo_ket_red"/>
    <property type="match status" value="1"/>
</dbReference>
<accession>A0A139IPW2</accession>
<sequence length="391" mass="42968">MASAIEKAKSKLNMGGGDNTGTITMAGQKIRGMGYGLMGLTWKKTPPPQEQSFAAMKAALESGINLWNGGEIYGTPEANSLQLLNAYFTKYPEDAKKVVISIKGGMKYGELKVDGSQENTRRSIDECLRVLDGKKKLDIWESARVDPNTPIEITMRAADEYVKNGKIGGVALSECSADTIRRAAKVVKVEAVEVEFSIWSTEILENGVAQACAELDIPVVAYSPIGRGFLTGQIKKIEDLPEDDLRRHLPRFQPENFDKNLKLVHELEKLAQRKKATPGQVALAWVRAQSHKPGMPLFIPIPGASTAERVRENSKEIELSENDLKEIDSLIESIEIVGDRYGEAQSALSFGSTPPLQESVCKDPVHAQPYILLALISKLLYIPKVSLRTPH</sequence>
<dbReference type="InterPro" id="IPR023210">
    <property type="entry name" value="NADP_OxRdtase_dom"/>
</dbReference>
<dbReference type="InterPro" id="IPR050791">
    <property type="entry name" value="Aldo-Keto_reductase"/>
</dbReference>
<reference evidence="3 4" key="1">
    <citation type="submission" date="2015-07" db="EMBL/GenBank/DDBJ databases">
        <title>Comparative genomics of the Sigatoka disease complex on banana suggests a link between parallel evolutionary changes in Pseudocercospora fijiensis and Pseudocercospora eumusae and increased virulence on the banana host.</title>
        <authorList>
            <person name="Chang T.-C."/>
            <person name="Salvucci A."/>
            <person name="Crous P.W."/>
            <person name="Stergiopoulos I."/>
        </authorList>
    </citation>
    <scope>NUCLEOTIDE SEQUENCE [LARGE SCALE GENOMIC DNA]</scope>
    <source>
        <strain evidence="3 4">CBS 116634</strain>
    </source>
</reference>
<dbReference type="EMBL" id="LFZO01000029">
    <property type="protein sequence ID" value="KXT16838.1"/>
    <property type="molecule type" value="Genomic_DNA"/>
</dbReference>
<organism evidence="3 4">
    <name type="scientific">Pseudocercospora musae</name>
    <dbReference type="NCBI Taxonomy" id="113226"/>
    <lineage>
        <taxon>Eukaryota</taxon>
        <taxon>Fungi</taxon>
        <taxon>Dikarya</taxon>
        <taxon>Ascomycota</taxon>
        <taxon>Pezizomycotina</taxon>
        <taxon>Dothideomycetes</taxon>
        <taxon>Dothideomycetidae</taxon>
        <taxon>Mycosphaerellales</taxon>
        <taxon>Mycosphaerellaceae</taxon>
        <taxon>Pseudocercospora</taxon>
    </lineage>
</organism>